<evidence type="ECO:0000313" key="1">
    <source>
        <dbReference type="EMBL" id="GMF05649.1"/>
    </source>
</evidence>
<proteinExistence type="predicted"/>
<dbReference type="Proteomes" id="UP001165064">
    <property type="component" value="Unassembled WGS sequence"/>
</dbReference>
<protein>
    <submittedName>
        <fullName evidence="1">Unnamed protein product</fullName>
    </submittedName>
</protein>
<comment type="caution">
    <text evidence="1">The sequence shown here is derived from an EMBL/GenBank/DDBJ whole genome shotgun (WGS) entry which is preliminary data.</text>
</comment>
<dbReference type="EMBL" id="BSXS01014555">
    <property type="protein sequence ID" value="GMF05649.1"/>
    <property type="molecule type" value="Genomic_DNA"/>
</dbReference>
<name>A0ACB5U9B4_AMBMO</name>
<accession>A0ACB5U9B4</accession>
<evidence type="ECO:0000313" key="2">
    <source>
        <dbReference type="Proteomes" id="UP001165064"/>
    </source>
</evidence>
<organism evidence="1 2">
    <name type="scientific">Ambrosiozyma monospora</name>
    <name type="common">Yeast</name>
    <name type="synonym">Endomycopsis monosporus</name>
    <dbReference type="NCBI Taxonomy" id="43982"/>
    <lineage>
        <taxon>Eukaryota</taxon>
        <taxon>Fungi</taxon>
        <taxon>Dikarya</taxon>
        <taxon>Ascomycota</taxon>
        <taxon>Saccharomycotina</taxon>
        <taxon>Pichiomycetes</taxon>
        <taxon>Pichiales</taxon>
        <taxon>Pichiaceae</taxon>
        <taxon>Ambrosiozyma</taxon>
    </lineage>
</organism>
<reference evidence="1" key="1">
    <citation type="submission" date="2023-04" db="EMBL/GenBank/DDBJ databases">
        <title>Ambrosiozyma monospora NBRC 10751.</title>
        <authorList>
            <person name="Ichikawa N."/>
            <person name="Sato H."/>
            <person name="Tonouchi N."/>
        </authorList>
    </citation>
    <scope>NUCLEOTIDE SEQUENCE</scope>
    <source>
        <strain evidence="1">NBRC 10751</strain>
    </source>
</reference>
<gene>
    <name evidence="1" type="ORF">Amon02_001241500</name>
</gene>
<keyword evidence="2" id="KW-1185">Reference proteome</keyword>
<sequence>MLKFIELLDLDNLSSLENTTYDTLVDWINTGFFRYYDSLQTTIPDLTTFKNAGGKLLHYHGESDPSIPPASSVRYREAVRNAMYPNSTSDEDLQEFDDWYQFYLIPGYAHCGTNSLQPGPSPEKNMEIMIDWVENGNTPTGLNTTVTTGSTYSGEEQLLCKWPSRPLWSSDDSFDCVYDEDSYSSWIYDLNAFKVEVY</sequence>